<protein>
    <submittedName>
        <fullName evidence="1">Uncharacterized protein</fullName>
    </submittedName>
</protein>
<reference evidence="1" key="1">
    <citation type="submission" date="2019-04" db="EMBL/GenBank/DDBJ databases">
        <title>Microbes associate with the intestines of laboratory mice.</title>
        <authorList>
            <person name="Navarre W."/>
            <person name="Wong E."/>
            <person name="Huang K."/>
            <person name="Tropini C."/>
            <person name="Ng K."/>
            <person name="Yu B."/>
        </authorList>
    </citation>
    <scope>NUCLEOTIDE SEQUENCE</scope>
    <source>
        <strain evidence="1">NM72_1-8</strain>
    </source>
</reference>
<evidence type="ECO:0000313" key="1">
    <source>
        <dbReference type="EMBL" id="TGX98152.1"/>
    </source>
</evidence>
<proteinExistence type="predicted"/>
<evidence type="ECO:0000313" key="2">
    <source>
        <dbReference type="Proteomes" id="UP000307720"/>
    </source>
</evidence>
<organism evidence="1 2">
    <name type="scientific">Hominisplanchenecus murintestinalis</name>
    <dbReference type="NCBI Taxonomy" id="2941517"/>
    <lineage>
        <taxon>Bacteria</taxon>
        <taxon>Bacillati</taxon>
        <taxon>Bacillota</taxon>
        <taxon>Clostridia</taxon>
        <taxon>Lachnospirales</taxon>
        <taxon>Lachnospiraceae</taxon>
        <taxon>Hominisplanchenecus</taxon>
    </lineage>
</organism>
<comment type="caution">
    <text evidence="1">The sequence shown here is derived from an EMBL/GenBank/DDBJ whole genome shotgun (WGS) entry which is preliminary data.</text>
</comment>
<keyword evidence="2" id="KW-1185">Reference proteome</keyword>
<name>A0AC61QYS4_9FIRM</name>
<dbReference type="EMBL" id="SRZB01000021">
    <property type="protein sequence ID" value="TGX98152.1"/>
    <property type="molecule type" value="Genomic_DNA"/>
</dbReference>
<sequence>MLSYIYYPHIWGIIIRKIRIGICLQHLSCWICLPVNMKTFMEVMTMVKCDKSKLCSFAPLLEKYFLSYMISQRNVSPQTISSYRDSFSLYLGFISGVYHVKPDDVEMEHFSIDHLNAFAEYLENDRKCSSSTINLRISAIKSFLRYAAIEAPEYTNSIRKALAFPAKKTEKPVMTFIKKNEYESMLGTCDGSDIVSARDKMMLMVLYNTGCRASELINIQLRDITLSMDGTSSIRFMGKGRKESITPIWKTTASFIKKYITMQCLSQDDYLIQSRAKAPMTRSGIGQRITVISARAAVLSPSLLKKNVTPHTFRHSTAMNLLQAGIDISTIAIWLGHESIETTHRYMVADIELKRKAMEKLEETSDDAFNYKPSKSILAFLDTL</sequence>
<accession>A0AC61QYS4</accession>
<dbReference type="Proteomes" id="UP000307720">
    <property type="component" value="Unassembled WGS sequence"/>
</dbReference>
<gene>
    <name evidence="1" type="ORF">E5357_10070</name>
</gene>